<dbReference type="Gene3D" id="3.40.50.1820">
    <property type="entry name" value="alpha/beta hydrolase"/>
    <property type="match status" value="1"/>
</dbReference>
<evidence type="ECO:0000256" key="1">
    <source>
        <dbReference type="ARBA" id="ARBA00001024"/>
    </source>
</evidence>
<evidence type="ECO:0000256" key="2">
    <source>
        <dbReference type="ARBA" id="ARBA00004613"/>
    </source>
</evidence>
<evidence type="ECO:0000256" key="7">
    <source>
        <dbReference type="ARBA" id="ARBA00023098"/>
    </source>
</evidence>
<evidence type="ECO:0000256" key="6">
    <source>
        <dbReference type="ARBA" id="ARBA00022801"/>
    </source>
</evidence>
<protein>
    <recommendedName>
        <fullName evidence="3">triacylglycerol lipase</fullName>
        <ecNumber evidence="3">3.1.1.3</ecNumber>
    </recommendedName>
</protein>
<dbReference type="Pfam" id="PF24708">
    <property type="entry name" value="Lip_C"/>
    <property type="match status" value="1"/>
</dbReference>
<feature type="signal peptide" evidence="8">
    <location>
        <begin position="1"/>
        <end position="27"/>
    </location>
</feature>
<accession>A0A3A3FXP5</accession>
<dbReference type="SUPFAM" id="SSF53474">
    <property type="entry name" value="alpha/beta-Hydrolases"/>
    <property type="match status" value="1"/>
</dbReference>
<dbReference type="OrthoDB" id="2004167at2"/>
<keyword evidence="7" id="KW-0443">Lipid metabolism</keyword>
<keyword evidence="6" id="KW-0378">Hydrolase</keyword>
<evidence type="ECO:0000313" key="10">
    <source>
        <dbReference type="EMBL" id="RJG00135.1"/>
    </source>
</evidence>
<keyword evidence="11" id="KW-1185">Reference proteome</keyword>
<dbReference type="GO" id="GO:0006629">
    <property type="term" value="P:lipid metabolic process"/>
    <property type="evidence" value="ECO:0007669"/>
    <property type="project" value="UniProtKB-KW"/>
</dbReference>
<evidence type="ECO:0000256" key="3">
    <source>
        <dbReference type="ARBA" id="ARBA00013279"/>
    </source>
</evidence>
<dbReference type="InterPro" id="IPR029058">
    <property type="entry name" value="AB_hydrolase_fold"/>
</dbReference>
<dbReference type="Proteomes" id="UP000265955">
    <property type="component" value="Unassembled WGS sequence"/>
</dbReference>
<gene>
    <name evidence="10" type="ORF">D3871_14220</name>
</gene>
<dbReference type="GO" id="GO:0004806">
    <property type="term" value="F:triacylglycerol lipase activity"/>
    <property type="evidence" value="ECO:0007669"/>
    <property type="project" value="UniProtKB-EC"/>
</dbReference>
<sequence length="446" mass="48957">MLQRAANFLKHATIAVSALATLPSASAANNDPVVLVHGFLGFGPNELQGTGMLYWGGFNDVAAHMRIYNGSHQVMAAAVGPVSSNWDRAVELYYQIKGGCADYGAARTAKYAAFGKIQKPAGKCWAADPNNNPNKYPLALYPKWDANNPIHLVTHSQGGQTARTLIQLLENGSPDGNEGDGALYTGGKIGWVKSTTTISTPHDGTTLADVIVDYVPQVSELIGRFVEVANLGGSSNPVYNFKLEQYGLAQGPAENFRDFLDRVKGHPFFSLSNKDAAQWDLRPDGARELNAWVKTSPNVYYYSIANKATETGSFCCNNTDRIIAPFQSSRYQYARNDMIFFGKPTAGEWVVPSIFKRGMGSYTQSDPSRVIIDSKWFANDGVVNTISMKSPAGQPVRNYDGSSVRGTWNYLGHYDQYDHMDVVGWLLPSWSVYPIYNHIMGILYDL</sequence>
<dbReference type="AlphaFoldDB" id="A0A3A3FXP5"/>
<organism evidence="10 11">
    <name type="scientific">Noviherbaspirillum saxi</name>
    <dbReference type="NCBI Taxonomy" id="2320863"/>
    <lineage>
        <taxon>Bacteria</taxon>
        <taxon>Pseudomonadati</taxon>
        <taxon>Pseudomonadota</taxon>
        <taxon>Betaproteobacteria</taxon>
        <taxon>Burkholderiales</taxon>
        <taxon>Oxalobacteraceae</taxon>
        <taxon>Noviherbaspirillum</taxon>
    </lineage>
</organism>
<dbReference type="EMBL" id="QYUO01000001">
    <property type="protein sequence ID" value="RJG00135.1"/>
    <property type="molecule type" value="Genomic_DNA"/>
</dbReference>
<evidence type="ECO:0000259" key="9">
    <source>
        <dbReference type="Pfam" id="PF24708"/>
    </source>
</evidence>
<evidence type="ECO:0000256" key="5">
    <source>
        <dbReference type="ARBA" id="ARBA00022729"/>
    </source>
</evidence>
<reference evidence="11" key="1">
    <citation type="submission" date="2018-09" db="EMBL/GenBank/DDBJ databases">
        <authorList>
            <person name="Zhu H."/>
        </authorList>
    </citation>
    <scope>NUCLEOTIDE SEQUENCE [LARGE SCALE GENOMIC DNA]</scope>
    <source>
        <strain evidence="11">K1R23-30</strain>
    </source>
</reference>
<evidence type="ECO:0000256" key="8">
    <source>
        <dbReference type="SAM" id="SignalP"/>
    </source>
</evidence>
<feature type="domain" description="Lipase-like C-terminal" evidence="9">
    <location>
        <begin position="29"/>
        <end position="320"/>
    </location>
</feature>
<dbReference type="PANTHER" id="PTHR34043:SF3">
    <property type="entry name" value="ALPHA_BETA-HYDROLASES SUPERFAMILY PROTEIN"/>
    <property type="match status" value="1"/>
</dbReference>
<comment type="caution">
    <text evidence="10">The sequence shown here is derived from an EMBL/GenBank/DDBJ whole genome shotgun (WGS) entry which is preliminary data.</text>
</comment>
<evidence type="ECO:0000256" key="4">
    <source>
        <dbReference type="ARBA" id="ARBA00022525"/>
    </source>
</evidence>
<name>A0A3A3FXP5_9BURK</name>
<evidence type="ECO:0000313" key="11">
    <source>
        <dbReference type="Proteomes" id="UP000265955"/>
    </source>
</evidence>
<keyword evidence="4" id="KW-0964">Secreted</keyword>
<dbReference type="GO" id="GO:0005576">
    <property type="term" value="C:extracellular region"/>
    <property type="evidence" value="ECO:0007669"/>
    <property type="project" value="UniProtKB-SubCell"/>
</dbReference>
<dbReference type="EC" id="3.1.1.3" evidence="3"/>
<feature type="chain" id="PRO_5017304607" description="triacylglycerol lipase" evidence="8">
    <location>
        <begin position="28"/>
        <end position="446"/>
    </location>
</feature>
<proteinExistence type="predicted"/>
<comment type="catalytic activity">
    <reaction evidence="1">
        <text>a triacylglycerol + H2O = a diacylglycerol + a fatty acid + H(+)</text>
        <dbReference type="Rhea" id="RHEA:12044"/>
        <dbReference type="ChEBI" id="CHEBI:15377"/>
        <dbReference type="ChEBI" id="CHEBI:15378"/>
        <dbReference type="ChEBI" id="CHEBI:17855"/>
        <dbReference type="ChEBI" id="CHEBI:18035"/>
        <dbReference type="ChEBI" id="CHEBI:28868"/>
        <dbReference type="EC" id="3.1.1.3"/>
    </reaction>
</comment>
<dbReference type="PANTHER" id="PTHR34043">
    <property type="entry name" value="ALPHA/BETA-HYDROLASES SUPERFAMILY PROTEIN"/>
    <property type="match status" value="1"/>
</dbReference>
<dbReference type="InterPro" id="IPR056304">
    <property type="entry name" value="Lip-like_C"/>
</dbReference>
<comment type="subcellular location">
    <subcellularLocation>
        <location evidence="2">Secreted</location>
    </subcellularLocation>
</comment>
<keyword evidence="5 8" id="KW-0732">Signal</keyword>